<keyword evidence="2" id="KW-1185">Reference proteome</keyword>
<evidence type="ECO:0000313" key="1">
    <source>
        <dbReference type="EMBL" id="ASS37127.1"/>
    </source>
</evidence>
<reference evidence="2" key="1">
    <citation type="submission" date="2016-05" db="EMBL/GenBank/DDBJ databases">
        <authorList>
            <person name="Holder M.E."/>
            <person name="Ajami N.J."/>
            <person name="Petrosino J.F."/>
        </authorList>
    </citation>
    <scope>NUCLEOTIDE SEQUENCE [LARGE SCALE GENOMIC DNA]</scope>
    <source>
        <strain evidence="2">ATCC 700696</strain>
    </source>
</reference>
<protein>
    <submittedName>
        <fullName evidence="1">Uncharacterized protein</fullName>
    </submittedName>
</protein>
<dbReference type="AlphaFoldDB" id="A0A223AQA3"/>
<dbReference type="OrthoDB" id="9837220at2"/>
<accession>A0A223AQA3</accession>
<dbReference type="Proteomes" id="UP000214689">
    <property type="component" value="Chromosome"/>
</dbReference>
<evidence type="ECO:0000313" key="2">
    <source>
        <dbReference type="Proteomes" id="UP000214689"/>
    </source>
</evidence>
<proteinExistence type="predicted"/>
<dbReference type="EMBL" id="CP016199">
    <property type="protein sequence ID" value="ASS37127.1"/>
    <property type="molecule type" value="Genomic_DNA"/>
</dbReference>
<organism evidence="1 2">
    <name type="scientific">Mogibacterium pumilum</name>
    <dbReference type="NCBI Taxonomy" id="86332"/>
    <lineage>
        <taxon>Bacteria</taxon>
        <taxon>Bacillati</taxon>
        <taxon>Bacillota</taxon>
        <taxon>Clostridia</taxon>
        <taxon>Peptostreptococcales</taxon>
        <taxon>Anaerovoracaceae</taxon>
        <taxon>Mogibacterium</taxon>
    </lineage>
</organism>
<name>A0A223AQA3_9FIRM</name>
<sequence>MYNKTNKQNDQLEKMEVFYKEMENNQFEDDFERRRDIAGVEGQIDYWESDKTLRSVLSEQQELLAAEKQGQEELLNSMCVELKRLRKICKEKEGERI</sequence>
<gene>
    <name evidence="1" type="ORF">AXF17_00660</name>
</gene>
<dbReference type="RefSeq" id="WP_094233347.1">
    <property type="nucleotide sequence ID" value="NZ_CP016199.1"/>
</dbReference>